<dbReference type="GO" id="GO:0046872">
    <property type="term" value="F:metal ion binding"/>
    <property type="evidence" value="ECO:0007669"/>
    <property type="project" value="UniProtKB-KW"/>
</dbReference>
<feature type="coiled-coil region" evidence="16">
    <location>
        <begin position="173"/>
        <end position="200"/>
    </location>
</feature>
<keyword evidence="17" id="KW-0812">Transmembrane</keyword>
<keyword evidence="6" id="KW-0004">4Fe-4S</keyword>
<keyword evidence="10" id="KW-0418">Kinase</keyword>
<dbReference type="EMBL" id="CP017269">
    <property type="protein sequence ID" value="AOT70187.1"/>
    <property type="molecule type" value="Genomic_DNA"/>
</dbReference>
<evidence type="ECO:0000256" key="11">
    <source>
        <dbReference type="ARBA" id="ARBA00023004"/>
    </source>
</evidence>
<evidence type="ECO:0000256" key="1">
    <source>
        <dbReference type="ARBA" id="ARBA00000085"/>
    </source>
</evidence>
<accession>A0A1D8GH00</accession>
<dbReference type="GO" id="GO:0005737">
    <property type="term" value="C:cytoplasm"/>
    <property type="evidence" value="ECO:0007669"/>
    <property type="project" value="UniProtKB-SubCell"/>
</dbReference>
<comment type="function">
    <text evidence="14">Member of the two-component regulatory system NreB/NreC involved in the control of dissimilatory nitrate/nitrite reduction in response to oxygen. NreB functions as a direct oxygen sensor histidine kinase which is autophosphorylated, in the absence of oxygen, probably at the conserved histidine residue, and transfers its phosphate group probably to a conserved aspartate residue of NreC. NreB/NreC activates the expression of the nitrate (narGHJI) and nitrite (nir) reductase operons, as well as the putative nitrate transporter gene narT.</text>
</comment>
<keyword evidence="20" id="KW-1185">Reference proteome</keyword>
<protein>
    <recommendedName>
        <fullName evidence="5">Oxygen sensor histidine kinase NreB</fullName>
        <ecNumber evidence="4">2.7.13.3</ecNumber>
    </recommendedName>
    <alternativeName>
        <fullName evidence="15">Nitrogen regulation protein B</fullName>
    </alternativeName>
</protein>
<dbReference type="EC" id="2.7.13.3" evidence="4"/>
<keyword evidence="13" id="KW-0411">Iron-sulfur</keyword>
<evidence type="ECO:0000256" key="10">
    <source>
        <dbReference type="ARBA" id="ARBA00022777"/>
    </source>
</evidence>
<dbReference type="GO" id="GO:0051539">
    <property type="term" value="F:4 iron, 4 sulfur cluster binding"/>
    <property type="evidence" value="ECO:0007669"/>
    <property type="project" value="UniProtKB-KW"/>
</dbReference>
<evidence type="ECO:0000313" key="19">
    <source>
        <dbReference type="EMBL" id="AOT70187.1"/>
    </source>
</evidence>
<evidence type="ECO:0000256" key="12">
    <source>
        <dbReference type="ARBA" id="ARBA00023012"/>
    </source>
</evidence>
<keyword evidence="7" id="KW-0963">Cytoplasm</keyword>
<evidence type="ECO:0000256" key="3">
    <source>
        <dbReference type="ARBA" id="ARBA00004496"/>
    </source>
</evidence>
<evidence type="ECO:0000256" key="7">
    <source>
        <dbReference type="ARBA" id="ARBA00022490"/>
    </source>
</evidence>
<keyword evidence="17" id="KW-0472">Membrane</keyword>
<evidence type="ECO:0000256" key="4">
    <source>
        <dbReference type="ARBA" id="ARBA00012438"/>
    </source>
</evidence>
<evidence type="ECO:0000256" key="14">
    <source>
        <dbReference type="ARBA" id="ARBA00024827"/>
    </source>
</evidence>
<evidence type="ECO:0000313" key="20">
    <source>
        <dbReference type="Proteomes" id="UP000095743"/>
    </source>
</evidence>
<evidence type="ECO:0000259" key="18">
    <source>
        <dbReference type="PROSITE" id="PS50109"/>
    </source>
</evidence>
<dbReference type="InterPro" id="IPR036890">
    <property type="entry name" value="HATPase_C_sf"/>
</dbReference>
<gene>
    <name evidence="19" type="ORF">Gferi_11630</name>
</gene>
<dbReference type="Proteomes" id="UP000095743">
    <property type="component" value="Chromosome"/>
</dbReference>
<dbReference type="PRINTS" id="PR00344">
    <property type="entry name" value="BCTRLSENSOR"/>
</dbReference>
<keyword evidence="11" id="KW-0408">Iron</keyword>
<evidence type="ECO:0000256" key="13">
    <source>
        <dbReference type="ARBA" id="ARBA00023014"/>
    </source>
</evidence>
<comment type="subcellular location">
    <subcellularLocation>
        <location evidence="3">Cytoplasm</location>
    </subcellularLocation>
</comment>
<keyword evidence="16" id="KW-0175">Coiled coil</keyword>
<evidence type="ECO:0000256" key="15">
    <source>
        <dbReference type="ARBA" id="ARBA00030800"/>
    </source>
</evidence>
<dbReference type="InterPro" id="IPR004358">
    <property type="entry name" value="Sig_transdc_His_kin-like_C"/>
</dbReference>
<dbReference type="Pfam" id="PF02518">
    <property type="entry name" value="HATPase_c"/>
    <property type="match status" value="1"/>
</dbReference>
<evidence type="ECO:0000256" key="9">
    <source>
        <dbReference type="ARBA" id="ARBA00022723"/>
    </source>
</evidence>
<dbReference type="PANTHER" id="PTHR24421">
    <property type="entry name" value="NITRATE/NITRITE SENSOR PROTEIN NARX-RELATED"/>
    <property type="match status" value="1"/>
</dbReference>
<feature type="domain" description="Histidine kinase" evidence="18">
    <location>
        <begin position="373"/>
        <end position="564"/>
    </location>
</feature>
<dbReference type="SMART" id="SM00387">
    <property type="entry name" value="HATPase_c"/>
    <property type="match status" value="1"/>
</dbReference>
<dbReference type="CDD" id="cd16917">
    <property type="entry name" value="HATPase_UhpB-NarQ-NarX-like"/>
    <property type="match status" value="1"/>
</dbReference>
<keyword evidence="8" id="KW-0808">Transferase</keyword>
<dbReference type="InterPro" id="IPR005467">
    <property type="entry name" value="His_kinase_dom"/>
</dbReference>
<sequence>MKLHRLFKNNLFINNKTQETQMLIFYRALSIVITSFFYFIGDLNHSIERKLFLIGTICISAVVFIYLYTNAGEDKHKIKLLVLLETVGNCLILIPSGGFNSPYVWYALNTIMITAVKLDNSYCFLNLTAYLFISIEIIHMSSGSGVLALFEAIKIESNRIISFILMAVAMQRLSTLSKDVQRQSEKITKANEELAAANFKIKESVEHIMSLYQTVNSLSAQKNEDRLMELFVHYAKLITKAETIFFMNIMQCQNEVLFEKSQDEILLLKHQLRNEILNKWNSLIETEIPIELEVEGTRFVVTILRSTYKIYGIIGIESTIHKEDIVYRENVDQLRFLANLGSIVLERARLEEVNERLVIAQEQNRIATEIHDSVLQRLYSMSFSIFALMKNVEKMNHHQIKKELNALRSAMDSAMKELRSTIYGLSWQKNGIDTFREDILNYIHEIQALRNIDIALDIKGNHAFLTVSQKKAIYRIICEGIGNAVRHGNPTDIQVMLDLSDDPYQLKITDNGAGFDVSLIKDGTQQGLGLKNIHYLVKSLGGELIIDSVIGKGTAVLVDIPNTNQILEKVNAV</sequence>
<keyword evidence="12" id="KW-0902">Two-component regulatory system</keyword>
<dbReference type="Gene3D" id="1.20.5.1930">
    <property type="match status" value="1"/>
</dbReference>
<feature type="transmembrane region" description="Helical" evidence="17">
    <location>
        <begin position="80"/>
        <end position="99"/>
    </location>
</feature>
<dbReference type="PROSITE" id="PS50109">
    <property type="entry name" value="HIS_KIN"/>
    <property type="match status" value="1"/>
</dbReference>
<dbReference type="SUPFAM" id="SSF55874">
    <property type="entry name" value="ATPase domain of HSP90 chaperone/DNA topoisomerase II/histidine kinase"/>
    <property type="match status" value="1"/>
</dbReference>
<keyword evidence="9" id="KW-0479">Metal-binding</keyword>
<dbReference type="GO" id="GO:0016020">
    <property type="term" value="C:membrane"/>
    <property type="evidence" value="ECO:0007669"/>
    <property type="project" value="InterPro"/>
</dbReference>
<dbReference type="Pfam" id="PF07730">
    <property type="entry name" value="HisKA_3"/>
    <property type="match status" value="1"/>
</dbReference>
<evidence type="ECO:0000256" key="2">
    <source>
        <dbReference type="ARBA" id="ARBA00001966"/>
    </source>
</evidence>
<feature type="transmembrane region" description="Helical" evidence="17">
    <location>
        <begin position="21"/>
        <end position="39"/>
    </location>
</feature>
<evidence type="ECO:0000256" key="5">
    <source>
        <dbReference type="ARBA" id="ARBA00017322"/>
    </source>
</evidence>
<dbReference type="RefSeq" id="WP_069976654.1">
    <property type="nucleotide sequence ID" value="NZ_CP017269.1"/>
</dbReference>
<dbReference type="AlphaFoldDB" id="A0A1D8GH00"/>
<dbReference type="InterPro" id="IPR003594">
    <property type="entry name" value="HATPase_dom"/>
</dbReference>
<dbReference type="InterPro" id="IPR011712">
    <property type="entry name" value="Sig_transdc_His_kin_sub3_dim/P"/>
</dbReference>
<name>A0A1D8GH00_9FIRM</name>
<evidence type="ECO:0000256" key="16">
    <source>
        <dbReference type="SAM" id="Coils"/>
    </source>
</evidence>
<feature type="transmembrane region" description="Helical" evidence="17">
    <location>
        <begin position="51"/>
        <end position="68"/>
    </location>
</feature>
<evidence type="ECO:0000256" key="8">
    <source>
        <dbReference type="ARBA" id="ARBA00022679"/>
    </source>
</evidence>
<organism evidence="19 20">
    <name type="scientific">Geosporobacter ferrireducens</name>
    <dbReference type="NCBI Taxonomy" id="1424294"/>
    <lineage>
        <taxon>Bacteria</taxon>
        <taxon>Bacillati</taxon>
        <taxon>Bacillota</taxon>
        <taxon>Clostridia</taxon>
        <taxon>Peptostreptococcales</taxon>
        <taxon>Thermotaleaceae</taxon>
        <taxon>Geosporobacter</taxon>
    </lineage>
</organism>
<comment type="cofactor">
    <cofactor evidence="2">
        <name>[4Fe-4S] cluster</name>
        <dbReference type="ChEBI" id="CHEBI:49883"/>
    </cofactor>
</comment>
<dbReference type="STRING" id="1424294.Gferi_11630"/>
<evidence type="ECO:0000256" key="17">
    <source>
        <dbReference type="SAM" id="Phobius"/>
    </source>
</evidence>
<dbReference type="Gene3D" id="3.30.565.10">
    <property type="entry name" value="Histidine kinase-like ATPase, C-terminal domain"/>
    <property type="match status" value="1"/>
</dbReference>
<keyword evidence="17" id="KW-1133">Transmembrane helix</keyword>
<evidence type="ECO:0000256" key="6">
    <source>
        <dbReference type="ARBA" id="ARBA00022485"/>
    </source>
</evidence>
<comment type="catalytic activity">
    <reaction evidence="1">
        <text>ATP + protein L-histidine = ADP + protein N-phospho-L-histidine.</text>
        <dbReference type="EC" id="2.7.13.3"/>
    </reaction>
</comment>
<dbReference type="KEGG" id="gfe:Gferi_11630"/>
<reference evidence="19 20" key="1">
    <citation type="submission" date="2016-09" db="EMBL/GenBank/DDBJ databases">
        <title>Genomic analysis reveals versatility of anaerobic energy metabolism of Geosporobacter ferrireducens IRF9 of phylum Firmicutes.</title>
        <authorList>
            <person name="Kim S.-J."/>
        </authorList>
    </citation>
    <scope>NUCLEOTIDE SEQUENCE [LARGE SCALE GENOMIC DNA]</scope>
    <source>
        <strain evidence="19 20">IRF9</strain>
    </source>
</reference>
<dbReference type="InterPro" id="IPR050482">
    <property type="entry name" value="Sensor_HK_TwoCompSys"/>
</dbReference>
<feature type="coiled-coil region" evidence="16">
    <location>
        <begin position="343"/>
        <end position="370"/>
    </location>
</feature>
<dbReference type="GO" id="GO:0000155">
    <property type="term" value="F:phosphorelay sensor kinase activity"/>
    <property type="evidence" value="ECO:0007669"/>
    <property type="project" value="InterPro"/>
</dbReference>
<proteinExistence type="predicted"/>
<dbReference type="PANTHER" id="PTHR24421:SF55">
    <property type="entry name" value="SENSOR HISTIDINE KINASE YDFH"/>
    <property type="match status" value="1"/>
</dbReference>
<dbReference type="GO" id="GO:0046983">
    <property type="term" value="F:protein dimerization activity"/>
    <property type="evidence" value="ECO:0007669"/>
    <property type="project" value="InterPro"/>
</dbReference>